<dbReference type="RefSeq" id="WP_100205179.1">
    <property type="nucleotide sequence ID" value="NZ_PGGW01000069.1"/>
</dbReference>
<gene>
    <name evidence="8" type="ORF">CUT44_30705</name>
</gene>
<dbReference type="PANTHER" id="PTHR36115:SF6">
    <property type="entry name" value="PROLINE-RICH ANTIGEN HOMOLOG"/>
    <property type="match status" value="1"/>
</dbReference>
<feature type="domain" description="RDD" evidence="7">
    <location>
        <begin position="42"/>
        <end position="149"/>
    </location>
</feature>
<comment type="subcellular location">
    <subcellularLocation>
        <location evidence="1">Cell membrane</location>
        <topology evidence="1">Multi-pass membrane protein</topology>
    </subcellularLocation>
</comment>
<evidence type="ECO:0000256" key="3">
    <source>
        <dbReference type="ARBA" id="ARBA00022692"/>
    </source>
</evidence>
<evidence type="ECO:0000259" key="7">
    <source>
        <dbReference type="Pfam" id="PF06271"/>
    </source>
</evidence>
<dbReference type="EMBL" id="PGGW01000069">
    <property type="protein sequence ID" value="PJE94569.1"/>
    <property type="molecule type" value="Genomic_DNA"/>
</dbReference>
<organism evidence="8 9">
    <name type="scientific">Streptomyces carminius</name>
    <dbReference type="NCBI Taxonomy" id="2665496"/>
    <lineage>
        <taxon>Bacteria</taxon>
        <taxon>Bacillati</taxon>
        <taxon>Actinomycetota</taxon>
        <taxon>Actinomycetes</taxon>
        <taxon>Kitasatosporales</taxon>
        <taxon>Streptomycetaceae</taxon>
        <taxon>Streptomyces</taxon>
    </lineage>
</organism>
<dbReference type="InterPro" id="IPR010432">
    <property type="entry name" value="RDD"/>
</dbReference>
<evidence type="ECO:0000256" key="6">
    <source>
        <dbReference type="SAM" id="Phobius"/>
    </source>
</evidence>
<evidence type="ECO:0000313" key="9">
    <source>
        <dbReference type="Proteomes" id="UP000230407"/>
    </source>
</evidence>
<dbReference type="InterPro" id="IPR016795">
    <property type="entry name" value="UCP021697"/>
</dbReference>
<keyword evidence="4 6" id="KW-1133">Transmembrane helix</keyword>
<dbReference type="Pfam" id="PF06271">
    <property type="entry name" value="RDD"/>
    <property type="match status" value="1"/>
</dbReference>
<feature type="transmembrane region" description="Helical" evidence="6">
    <location>
        <begin position="49"/>
        <end position="67"/>
    </location>
</feature>
<reference evidence="8 9" key="1">
    <citation type="submission" date="2017-11" db="EMBL/GenBank/DDBJ databases">
        <title>Streptomyces carmine sp. nov., a novel actinomycete isolated from Sophora alopecuroides in Xinjiang, China.</title>
        <authorList>
            <person name="Wang Y."/>
            <person name="Luo X."/>
            <person name="Wan C."/>
            <person name="Zhang L."/>
        </authorList>
    </citation>
    <scope>NUCLEOTIDE SEQUENCE [LARGE SCALE GENOMIC DNA]</scope>
    <source>
        <strain evidence="8 9">TRM SA0054</strain>
    </source>
</reference>
<accession>A0A2M8LRL5</accession>
<name>A0A2M8LRL5_9ACTN</name>
<dbReference type="Proteomes" id="UP000230407">
    <property type="component" value="Unassembled WGS sequence"/>
</dbReference>
<evidence type="ECO:0000256" key="2">
    <source>
        <dbReference type="ARBA" id="ARBA00022475"/>
    </source>
</evidence>
<keyword evidence="2" id="KW-1003">Cell membrane</keyword>
<evidence type="ECO:0000256" key="1">
    <source>
        <dbReference type="ARBA" id="ARBA00004651"/>
    </source>
</evidence>
<dbReference type="PIRSF" id="PIRSF021697">
    <property type="entry name" value="UCP021697"/>
    <property type="match status" value="1"/>
</dbReference>
<dbReference type="GO" id="GO:0005886">
    <property type="term" value="C:plasma membrane"/>
    <property type="evidence" value="ECO:0007669"/>
    <property type="project" value="UniProtKB-SubCell"/>
</dbReference>
<evidence type="ECO:0000313" key="8">
    <source>
        <dbReference type="EMBL" id="PJE94569.1"/>
    </source>
</evidence>
<keyword evidence="3 6" id="KW-0812">Transmembrane</keyword>
<comment type="caution">
    <text evidence="8">The sequence shown here is derived from an EMBL/GenBank/DDBJ whole genome shotgun (WGS) entry which is preliminary data.</text>
</comment>
<dbReference type="AlphaFoldDB" id="A0A2M8LRL5"/>
<evidence type="ECO:0000256" key="5">
    <source>
        <dbReference type="ARBA" id="ARBA00023136"/>
    </source>
</evidence>
<evidence type="ECO:0000256" key="4">
    <source>
        <dbReference type="ARBA" id="ARBA00022989"/>
    </source>
</evidence>
<proteinExistence type="predicted"/>
<keyword evidence="5 6" id="KW-0472">Membrane</keyword>
<protein>
    <submittedName>
        <fullName evidence="8">RDD family protein</fullName>
    </submittedName>
</protein>
<feature type="transmembrane region" description="Helical" evidence="6">
    <location>
        <begin position="79"/>
        <end position="99"/>
    </location>
</feature>
<sequence length="155" mass="16264">MDNRQAIGSWLSGPRAAAEQMGADFGYRGERLGLPEEGPGSVAPLGRRVGAILVDWGLCLLIAYALITGGDLGTAGNWALAVFTLLGVLTVGTVGFTPGKRLLGLRVIAVNGGRLPFPRAVVRTVLLALAVPALVWDRDTRGLHDRLSGAVQVRI</sequence>
<dbReference type="InterPro" id="IPR051791">
    <property type="entry name" value="Pra-immunoreactive"/>
</dbReference>
<keyword evidence="9" id="KW-1185">Reference proteome</keyword>
<dbReference type="PANTHER" id="PTHR36115">
    <property type="entry name" value="PROLINE-RICH ANTIGEN HOMOLOG-RELATED"/>
    <property type="match status" value="1"/>
</dbReference>